<keyword evidence="2" id="KW-1185">Reference proteome</keyword>
<gene>
    <name evidence="1" type="ORF">FMOSSE_LOCUS14667</name>
</gene>
<organism evidence="1 2">
    <name type="scientific">Funneliformis mosseae</name>
    <name type="common">Endomycorrhizal fungus</name>
    <name type="synonym">Glomus mosseae</name>
    <dbReference type="NCBI Taxonomy" id="27381"/>
    <lineage>
        <taxon>Eukaryota</taxon>
        <taxon>Fungi</taxon>
        <taxon>Fungi incertae sedis</taxon>
        <taxon>Mucoromycota</taxon>
        <taxon>Glomeromycotina</taxon>
        <taxon>Glomeromycetes</taxon>
        <taxon>Glomerales</taxon>
        <taxon>Glomeraceae</taxon>
        <taxon>Funneliformis</taxon>
    </lineage>
</organism>
<comment type="caution">
    <text evidence="1">The sequence shown here is derived from an EMBL/GenBank/DDBJ whole genome shotgun (WGS) entry which is preliminary data.</text>
</comment>
<dbReference type="AlphaFoldDB" id="A0A9N9I1F4"/>
<evidence type="ECO:0000313" key="2">
    <source>
        <dbReference type="Proteomes" id="UP000789375"/>
    </source>
</evidence>
<protein>
    <submittedName>
        <fullName evidence="1">11557_t:CDS:1</fullName>
    </submittedName>
</protein>
<dbReference type="EMBL" id="CAJVPP010012023">
    <property type="protein sequence ID" value="CAG8716363.1"/>
    <property type="molecule type" value="Genomic_DNA"/>
</dbReference>
<sequence length="105" mass="12599">MIFRCKHCEGEFCYCVSLQNYIKTHDNAIDKILHKISKESIQLKQFRNIERNDKKKTKKVKNEMSYDYENQLGEELVNIYEKNIFERELASICEEELVNTNDDDN</sequence>
<reference evidence="1" key="1">
    <citation type="submission" date="2021-06" db="EMBL/GenBank/DDBJ databases">
        <authorList>
            <person name="Kallberg Y."/>
            <person name="Tangrot J."/>
            <person name="Rosling A."/>
        </authorList>
    </citation>
    <scope>NUCLEOTIDE SEQUENCE</scope>
    <source>
        <strain evidence="1">87-6 pot B 2015</strain>
    </source>
</reference>
<accession>A0A9N9I1F4</accession>
<name>A0A9N9I1F4_FUNMO</name>
<dbReference type="Proteomes" id="UP000789375">
    <property type="component" value="Unassembled WGS sequence"/>
</dbReference>
<proteinExistence type="predicted"/>
<evidence type="ECO:0000313" key="1">
    <source>
        <dbReference type="EMBL" id="CAG8716363.1"/>
    </source>
</evidence>